<organism evidence="1">
    <name type="scientific">Oikopleura dioica</name>
    <name type="common">Tunicate</name>
    <dbReference type="NCBI Taxonomy" id="34765"/>
    <lineage>
        <taxon>Eukaryota</taxon>
        <taxon>Metazoa</taxon>
        <taxon>Chordata</taxon>
        <taxon>Tunicata</taxon>
        <taxon>Appendicularia</taxon>
        <taxon>Copelata</taxon>
        <taxon>Oikopleuridae</taxon>
        <taxon>Oikopleura</taxon>
    </lineage>
</organism>
<dbReference type="InParanoid" id="E4WQQ5"/>
<proteinExistence type="predicted"/>
<evidence type="ECO:0000313" key="2">
    <source>
        <dbReference type="Proteomes" id="UP000001307"/>
    </source>
</evidence>
<accession>E4WQQ5</accession>
<keyword evidence="2" id="KW-1185">Reference proteome</keyword>
<dbReference type="SUPFAM" id="SSF117281">
    <property type="entry name" value="Kelch motif"/>
    <property type="match status" value="1"/>
</dbReference>
<dbReference type="Proteomes" id="UP000001307">
    <property type="component" value="Unassembled WGS sequence"/>
</dbReference>
<dbReference type="AlphaFoldDB" id="E4WQQ5"/>
<gene>
    <name evidence="1" type="ORF">GSOID_T00000955001</name>
</gene>
<sequence>MTWTKNHLFVSGGYTESRQPGVGSAPSMNIYKLQFENNKPVRDWILAGKMKLARDSHSMIAWNDGLIVFGKYETNQDRWEYFNEDASLSEFLEMPPVARKYYSFVLISPHFIL</sequence>
<dbReference type="OrthoDB" id="10325722at2759"/>
<reference evidence="1" key="1">
    <citation type="journal article" date="2010" name="Science">
        <title>Plasticity of animal genome architecture unmasked by rapid evolution of a pelagic tunicate.</title>
        <authorList>
            <person name="Denoeud F."/>
            <person name="Henriet S."/>
            <person name="Mungpakdee S."/>
            <person name="Aury J.M."/>
            <person name="Da Silva C."/>
            <person name="Brinkmann H."/>
            <person name="Mikhaleva J."/>
            <person name="Olsen L.C."/>
            <person name="Jubin C."/>
            <person name="Canestro C."/>
            <person name="Bouquet J.M."/>
            <person name="Danks G."/>
            <person name="Poulain J."/>
            <person name="Campsteijn C."/>
            <person name="Adamski M."/>
            <person name="Cross I."/>
            <person name="Yadetie F."/>
            <person name="Muffato M."/>
            <person name="Louis A."/>
            <person name="Butcher S."/>
            <person name="Tsagkogeorga G."/>
            <person name="Konrad A."/>
            <person name="Singh S."/>
            <person name="Jensen M.F."/>
            <person name="Cong E.H."/>
            <person name="Eikeseth-Otteraa H."/>
            <person name="Noel B."/>
            <person name="Anthouard V."/>
            <person name="Porcel B.M."/>
            <person name="Kachouri-Lafond R."/>
            <person name="Nishino A."/>
            <person name="Ugolini M."/>
            <person name="Chourrout P."/>
            <person name="Nishida H."/>
            <person name="Aasland R."/>
            <person name="Huzurbazar S."/>
            <person name="Westhof E."/>
            <person name="Delsuc F."/>
            <person name="Lehrach H."/>
            <person name="Reinhardt R."/>
            <person name="Weissenbach J."/>
            <person name="Roy S.W."/>
            <person name="Artiguenave F."/>
            <person name="Postlethwait J.H."/>
            <person name="Manak J.R."/>
            <person name="Thompson E.M."/>
            <person name="Jaillon O."/>
            <person name="Du Pasquier L."/>
            <person name="Boudinot P."/>
            <person name="Liberles D.A."/>
            <person name="Volff J.N."/>
            <person name="Philippe H."/>
            <person name="Lenhard B."/>
            <person name="Roest Crollius H."/>
            <person name="Wincker P."/>
            <person name="Chourrout D."/>
        </authorList>
    </citation>
    <scope>NUCLEOTIDE SEQUENCE [LARGE SCALE GENOMIC DNA]</scope>
</reference>
<dbReference type="InterPro" id="IPR015915">
    <property type="entry name" value="Kelch-typ_b-propeller"/>
</dbReference>
<name>E4WQQ5_OIKDI</name>
<evidence type="ECO:0000313" key="1">
    <source>
        <dbReference type="EMBL" id="CBY20946.1"/>
    </source>
</evidence>
<protein>
    <submittedName>
        <fullName evidence="1">Uncharacterized protein</fullName>
    </submittedName>
</protein>
<dbReference type="EMBL" id="FN653015">
    <property type="protein sequence ID" value="CBY20946.1"/>
    <property type="molecule type" value="Genomic_DNA"/>
</dbReference>
<dbReference type="Gene3D" id="2.120.10.80">
    <property type="entry name" value="Kelch-type beta propeller"/>
    <property type="match status" value="1"/>
</dbReference>